<organism evidence="2 3">
    <name type="scientific">Euplotes crassus</name>
    <dbReference type="NCBI Taxonomy" id="5936"/>
    <lineage>
        <taxon>Eukaryota</taxon>
        <taxon>Sar</taxon>
        <taxon>Alveolata</taxon>
        <taxon>Ciliophora</taxon>
        <taxon>Intramacronucleata</taxon>
        <taxon>Spirotrichea</taxon>
        <taxon>Hypotrichia</taxon>
        <taxon>Euplotida</taxon>
        <taxon>Euplotidae</taxon>
        <taxon>Moneuplotes</taxon>
    </lineage>
</organism>
<evidence type="ECO:0000313" key="3">
    <source>
        <dbReference type="Proteomes" id="UP001295684"/>
    </source>
</evidence>
<feature type="region of interest" description="Disordered" evidence="1">
    <location>
        <begin position="54"/>
        <end position="87"/>
    </location>
</feature>
<protein>
    <submittedName>
        <fullName evidence="2">Uncharacterized protein</fullName>
    </submittedName>
</protein>
<name>A0AAD1XYY5_EUPCR</name>
<feature type="compositionally biased region" description="Basic and acidic residues" evidence="1">
    <location>
        <begin position="54"/>
        <end position="79"/>
    </location>
</feature>
<evidence type="ECO:0000256" key="1">
    <source>
        <dbReference type="SAM" id="MobiDB-lite"/>
    </source>
</evidence>
<proteinExistence type="predicted"/>
<dbReference type="EMBL" id="CAMPGE010024221">
    <property type="protein sequence ID" value="CAI2382076.1"/>
    <property type="molecule type" value="Genomic_DNA"/>
</dbReference>
<evidence type="ECO:0000313" key="2">
    <source>
        <dbReference type="EMBL" id="CAI2382076.1"/>
    </source>
</evidence>
<dbReference type="AlphaFoldDB" id="A0AAD1XYY5"/>
<sequence length="87" mass="9985">MSSCVQTPLVSDLKCSLGRDSKSWVLSSCTIFHFYFQLFCFNCDDAFGDKSKEQANEHKKESTIPKEKSTKEEVKEDPARQFFDFGT</sequence>
<accession>A0AAD1XYY5</accession>
<gene>
    <name evidence="2" type="ORF">ECRASSUSDP1_LOCUS23543</name>
</gene>
<keyword evidence="3" id="KW-1185">Reference proteome</keyword>
<comment type="caution">
    <text evidence="2">The sequence shown here is derived from an EMBL/GenBank/DDBJ whole genome shotgun (WGS) entry which is preliminary data.</text>
</comment>
<dbReference type="Proteomes" id="UP001295684">
    <property type="component" value="Unassembled WGS sequence"/>
</dbReference>
<reference evidence="2" key="1">
    <citation type="submission" date="2023-07" db="EMBL/GenBank/DDBJ databases">
        <authorList>
            <consortium name="AG Swart"/>
            <person name="Singh M."/>
            <person name="Singh A."/>
            <person name="Seah K."/>
            <person name="Emmerich C."/>
        </authorList>
    </citation>
    <scope>NUCLEOTIDE SEQUENCE</scope>
    <source>
        <strain evidence="2">DP1</strain>
    </source>
</reference>